<keyword evidence="9" id="KW-1185">Reference proteome</keyword>
<feature type="domain" description="Response regulatory" evidence="7">
    <location>
        <begin position="2"/>
        <end position="127"/>
    </location>
</feature>
<dbReference type="CDD" id="cd06170">
    <property type="entry name" value="LuxR_C_like"/>
    <property type="match status" value="1"/>
</dbReference>
<organism evidence="8 9">
    <name type="scientific">Promicromonospora iranensis</name>
    <dbReference type="NCBI Taxonomy" id="1105144"/>
    <lineage>
        <taxon>Bacteria</taxon>
        <taxon>Bacillati</taxon>
        <taxon>Actinomycetota</taxon>
        <taxon>Actinomycetes</taxon>
        <taxon>Micrococcales</taxon>
        <taxon>Promicromonosporaceae</taxon>
        <taxon>Promicromonospora</taxon>
    </lineage>
</organism>
<dbReference type="SUPFAM" id="SSF88659">
    <property type="entry name" value="Sigma3 and sigma4 domains of RNA polymerase sigma factors"/>
    <property type="match status" value="1"/>
</dbReference>
<dbReference type="SMART" id="SM00421">
    <property type="entry name" value="HTH_LUXR"/>
    <property type="match status" value="1"/>
</dbReference>
<gene>
    <name evidence="8" type="ORF">J2S48_005229</name>
</gene>
<dbReference type="InterPro" id="IPR058245">
    <property type="entry name" value="NreC/VraR/RcsB-like_REC"/>
</dbReference>
<dbReference type="PRINTS" id="PR00038">
    <property type="entry name" value="HTHLUXR"/>
</dbReference>
<dbReference type="InterPro" id="IPR013324">
    <property type="entry name" value="RNA_pol_sigma_r3/r4-like"/>
</dbReference>
<name>A0ABU2CWJ2_9MICO</name>
<keyword evidence="3 8" id="KW-0238">DNA-binding</keyword>
<dbReference type="Pfam" id="PF00196">
    <property type="entry name" value="GerE"/>
    <property type="match status" value="1"/>
</dbReference>
<accession>A0ABU2CWJ2</accession>
<dbReference type="EMBL" id="JAVDYE010000001">
    <property type="protein sequence ID" value="MDR7385714.1"/>
    <property type="molecule type" value="Genomic_DNA"/>
</dbReference>
<protein>
    <submittedName>
        <fullName evidence="8">DNA-binding NarL/FixJ family response regulator</fullName>
    </submittedName>
</protein>
<dbReference type="CDD" id="cd17535">
    <property type="entry name" value="REC_NarL-like"/>
    <property type="match status" value="1"/>
</dbReference>
<evidence type="ECO:0000256" key="4">
    <source>
        <dbReference type="ARBA" id="ARBA00023163"/>
    </source>
</evidence>
<dbReference type="PANTHER" id="PTHR43214:SF24">
    <property type="entry name" value="TRANSCRIPTIONAL REGULATORY PROTEIN NARL-RELATED"/>
    <property type="match status" value="1"/>
</dbReference>
<dbReference type="GO" id="GO:0003677">
    <property type="term" value="F:DNA binding"/>
    <property type="evidence" value="ECO:0007669"/>
    <property type="project" value="UniProtKB-KW"/>
</dbReference>
<reference evidence="8 9" key="1">
    <citation type="submission" date="2023-07" db="EMBL/GenBank/DDBJ databases">
        <title>Sequencing the genomes of 1000 actinobacteria strains.</title>
        <authorList>
            <person name="Klenk H.-P."/>
        </authorList>
    </citation>
    <scope>NUCLEOTIDE SEQUENCE [LARGE SCALE GENOMIC DNA]</scope>
    <source>
        <strain evidence="8 9">DSM 45554</strain>
    </source>
</reference>
<proteinExistence type="predicted"/>
<dbReference type="InterPro" id="IPR039420">
    <property type="entry name" value="WalR-like"/>
</dbReference>
<comment type="caution">
    <text evidence="8">The sequence shown here is derived from an EMBL/GenBank/DDBJ whole genome shotgun (WGS) entry which is preliminary data.</text>
</comment>
<dbReference type="InterPro" id="IPR000792">
    <property type="entry name" value="Tscrpt_reg_LuxR_C"/>
</dbReference>
<keyword evidence="2" id="KW-0805">Transcription regulation</keyword>
<feature type="domain" description="HTH luxR-type" evidence="6">
    <location>
        <begin position="147"/>
        <end position="217"/>
    </location>
</feature>
<dbReference type="SUPFAM" id="SSF52172">
    <property type="entry name" value="CheY-like"/>
    <property type="match status" value="1"/>
</dbReference>
<dbReference type="InterPro" id="IPR001789">
    <property type="entry name" value="Sig_transdc_resp-reg_receiver"/>
</dbReference>
<feature type="modified residue" description="4-aspartylphosphate" evidence="5">
    <location>
        <position position="57"/>
    </location>
</feature>
<evidence type="ECO:0000256" key="2">
    <source>
        <dbReference type="ARBA" id="ARBA00023015"/>
    </source>
</evidence>
<sequence length="217" mass="23301">MRIVLAEDSILLREGLVGLLERVGHQVVHVTDDADELVRLVLADGAHGALPDLVITDVRMPPRLQNDGIDAAVELRRHHPALPVVLLSQYVADAYARDLLAGSSGGIGYLLKDRIGRVSDVMTSLEVVAAGGTVIDPQIVRSLLDRSSSPLDTLTPREREVLALMAEGRANPEIAERLVVSDAAVAKHIGNVFAKLGLTVDDAGHRRVRAVLAYLRG</sequence>
<dbReference type="PANTHER" id="PTHR43214">
    <property type="entry name" value="TWO-COMPONENT RESPONSE REGULATOR"/>
    <property type="match status" value="1"/>
</dbReference>
<dbReference type="Gene3D" id="3.40.50.2300">
    <property type="match status" value="1"/>
</dbReference>
<keyword evidence="1 5" id="KW-0597">Phosphoprotein</keyword>
<dbReference type="PROSITE" id="PS50043">
    <property type="entry name" value="HTH_LUXR_2"/>
    <property type="match status" value="1"/>
</dbReference>
<evidence type="ECO:0000313" key="9">
    <source>
        <dbReference type="Proteomes" id="UP001183585"/>
    </source>
</evidence>
<dbReference type="Pfam" id="PF00072">
    <property type="entry name" value="Response_reg"/>
    <property type="match status" value="1"/>
</dbReference>
<evidence type="ECO:0000256" key="1">
    <source>
        <dbReference type="ARBA" id="ARBA00022553"/>
    </source>
</evidence>
<dbReference type="InterPro" id="IPR036388">
    <property type="entry name" value="WH-like_DNA-bd_sf"/>
</dbReference>
<dbReference type="RefSeq" id="WP_274996665.1">
    <property type="nucleotide sequence ID" value="NZ_JAJQQP010000013.1"/>
</dbReference>
<evidence type="ECO:0000256" key="5">
    <source>
        <dbReference type="PROSITE-ProRule" id="PRU00169"/>
    </source>
</evidence>
<keyword evidence="4" id="KW-0804">Transcription</keyword>
<dbReference type="InterPro" id="IPR011006">
    <property type="entry name" value="CheY-like_superfamily"/>
</dbReference>
<evidence type="ECO:0000259" key="7">
    <source>
        <dbReference type="PROSITE" id="PS50110"/>
    </source>
</evidence>
<dbReference type="PROSITE" id="PS50110">
    <property type="entry name" value="RESPONSE_REGULATORY"/>
    <property type="match status" value="1"/>
</dbReference>
<evidence type="ECO:0000313" key="8">
    <source>
        <dbReference type="EMBL" id="MDR7385714.1"/>
    </source>
</evidence>
<dbReference type="Gene3D" id="1.10.10.10">
    <property type="entry name" value="Winged helix-like DNA-binding domain superfamily/Winged helix DNA-binding domain"/>
    <property type="match status" value="1"/>
</dbReference>
<dbReference type="SMART" id="SM00448">
    <property type="entry name" value="REC"/>
    <property type="match status" value="1"/>
</dbReference>
<dbReference type="Proteomes" id="UP001183585">
    <property type="component" value="Unassembled WGS sequence"/>
</dbReference>
<evidence type="ECO:0000256" key="3">
    <source>
        <dbReference type="ARBA" id="ARBA00023125"/>
    </source>
</evidence>
<evidence type="ECO:0000259" key="6">
    <source>
        <dbReference type="PROSITE" id="PS50043"/>
    </source>
</evidence>